<evidence type="ECO:0000256" key="8">
    <source>
        <dbReference type="ARBA" id="ARBA00037993"/>
    </source>
</evidence>
<evidence type="ECO:0000313" key="12">
    <source>
        <dbReference type="EMBL" id="KEP70731.1"/>
    </source>
</evidence>
<gene>
    <name evidence="11" type="primary">queC</name>
    <name evidence="12" type="ORF">DL1_12920</name>
</gene>
<dbReference type="GO" id="GO:0005524">
    <property type="term" value="F:ATP binding"/>
    <property type="evidence" value="ECO:0007669"/>
    <property type="project" value="UniProtKB-UniRule"/>
</dbReference>
<feature type="binding site" evidence="11">
    <location>
        <position position="199"/>
    </location>
    <ligand>
        <name>Zn(2+)</name>
        <dbReference type="ChEBI" id="CHEBI:29105"/>
    </ligand>
</feature>
<dbReference type="PANTHER" id="PTHR42914">
    <property type="entry name" value="7-CYANO-7-DEAZAGUANINE SYNTHASE"/>
    <property type="match status" value="1"/>
</dbReference>
<feature type="binding site" evidence="11">
    <location>
        <begin position="7"/>
        <end position="17"/>
    </location>
    <ligand>
        <name>ATP</name>
        <dbReference type="ChEBI" id="CHEBI:30616"/>
    </ligand>
</feature>
<dbReference type="OrthoDB" id="9789567at2"/>
<dbReference type="RefSeq" id="WP_038062997.1">
    <property type="nucleotide sequence ID" value="NZ_FOVB01000002.1"/>
</dbReference>
<keyword evidence="5 11" id="KW-0671">Queuosine biosynthesis</keyword>
<evidence type="ECO:0000256" key="5">
    <source>
        <dbReference type="ARBA" id="ARBA00022785"/>
    </source>
</evidence>
<dbReference type="GO" id="GO:0016879">
    <property type="term" value="F:ligase activity, forming carbon-nitrogen bonds"/>
    <property type="evidence" value="ECO:0007669"/>
    <property type="project" value="UniProtKB-UniRule"/>
</dbReference>
<keyword evidence="2 11" id="KW-0436">Ligase</keyword>
<evidence type="ECO:0000256" key="10">
    <source>
        <dbReference type="ARBA" id="ARBA00047890"/>
    </source>
</evidence>
<name>A0A074TGB8_9RHOB</name>
<evidence type="ECO:0000256" key="1">
    <source>
        <dbReference type="ARBA" id="ARBA00005061"/>
    </source>
</evidence>
<dbReference type="SUPFAM" id="SSF52402">
    <property type="entry name" value="Adenine nucleotide alpha hydrolases-like"/>
    <property type="match status" value="1"/>
</dbReference>
<dbReference type="GO" id="GO:0008616">
    <property type="term" value="P:tRNA queuosine(34) biosynthetic process"/>
    <property type="evidence" value="ECO:0007669"/>
    <property type="project" value="UniProtKB-UniRule"/>
</dbReference>
<dbReference type="STRING" id="1185766.SAMN05216224_102380"/>
<reference evidence="12 13" key="1">
    <citation type="submission" date="2014-03" db="EMBL/GenBank/DDBJ databases">
        <title>The draft genome sequence of Thioclava dalianensis DLFJ1-1.</title>
        <authorList>
            <person name="Lai Q."/>
            <person name="Shao Z."/>
        </authorList>
    </citation>
    <scope>NUCLEOTIDE SEQUENCE [LARGE SCALE GENOMIC DNA]</scope>
    <source>
        <strain evidence="12 13">DLFJ1-1</strain>
    </source>
</reference>
<feature type="binding site" evidence="11">
    <location>
        <position position="196"/>
    </location>
    <ligand>
        <name>Zn(2+)</name>
        <dbReference type="ChEBI" id="CHEBI:29105"/>
    </ligand>
</feature>
<evidence type="ECO:0000256" key="2">
    <source>
        <dbReference type="ARBA" id="ARBA00022598"/>
    </source>
</evidence>
<accession>A0A074TGB8</accession>
<keyword evidence="6 11" id="KW-0862">Zinc</keyword>
<comment type="cofactor">
    <cofactor evidence="11">
        <name>Zn(2+)</name>
        <dbReference type="ChEBI" id="CHEBI:29105"/>
    </cofactor>
    <text evidence="11">Binds 1 zinc ion per subunit.</text>
</comment>
<evidence type="ECO:0000256" key="3">
    <source>
        <dbReference type="ARBA" id="ARBA00022723"/>
    </source>
</evidence>
<evidence type="ECO:0000313" key="13">
    <source>
        <dbReference type="Proteomes" id="UP000027725"/>
    </source>
</evidence>
<evidence type="ECO:0000256" key="6">
    <source>
        <dbReference type="ARBA" id="ARBA00022833"/>
    </source>
</evidence>
<keyword evidence="13" id="KW-1185">Reference proteome</keyword>
<sequence>MKTIVICSGGLDSVSLAHMVAQERELTRLISFDYGQRHRKELDYAALCAQRLGVPHDVIDLRAIGAALSGSALTDDIDVPDGHYAEESMRITVVPNRNAIMLTIAFGVAAARGDAAVATAVHGGDHFIYPDCRPAFTEQFEAMQKAALDGYADVSLYTPFVHRTKADIVTEGARHNTPFARTWSCYKGGTHHCGRCGTCVERREAFHLAGIPDPTTYEDLTFWAEAIARKERA</sequence>
<comment type="pathway">
    <text evidence="1 11">Purine metabolism; 7-cyano-7-deazaguanine biosynthesis.</text>
</comment>
<dbReference type="InterPro" id="IPR018317">
    <property type="entry name" value="QueC"/>
</dbReference>
<feature type="binding site" evidence="11">
    <location>
        <position position="193"/>
    </location>
    <ligand>
        <name>Zn(2+)</name>
        <dbReference type="ChEBI" id="CHEBI:29105"/>
    </ligand>
</feature>
<evidence type="ECO:0000256" key="9">
    <source>
        <dbReference type="ARBA" id="ARBA00039149"/>
    </source>
</evidence>
<comment type="similarity">
    <text evidence="8 11">Belongs to the QueC family.</text>
</comment>
<evidence type="ECO:0000256" key="7">
    <source>
        <dbReference type="ARBA" id="ARBA00022840"/>
    </source>
</evidence>
<dbReference type="HAMAP" id="MF_01633">
    <property type="entry name" value="QueC"/>
    <property type="match status" value="1"/>
</dbReference>
<dbReference type="Pfam" id="PF06508">
    <property type="entry name" value="QueC"/>
    <property type="match status" value="1"/>
</dbReference>
<organism evidence="12 13">
    <name type="scientific">Thioclava dalianensis</name>
    <dbReference type="NCBI Taxonomy" id="1185766"/>
    <lineage>
        <taxon>Bacteria</taxon>
        <taxon>Pseudomonadati</taxon>
        <taxon>Pseudomonadota</taxon>
        <taxon>Alphaproteobacteria</taxon>
        <taxon>Rhodobacterales</taxon>
        <taxon>Paracoccaceae</taxon>
        <taxon>Thioclava</taxon>
    </lineage>
</organism>
<evidence type="ECO:0000256" key="11">
    <source>
        <dbReference type="HAMAP-Rule" id="MF_01633"/>
    </source>
</evidence>
<dbReference type="AlphaFoldDB" id="A0A074TGB8"/>
<dbReference type="PANTHER" id="PTHR42914:SF1">
    <property type="entry name" value="7-CYANO-7-DEAZAGUANINE SYNTHASE"/>
    <property type="match status" value="1"/>
</dbReference>
<dbReference type="EC" id="6.3.4.20" evidence="9 11"/>
<protein>
    <recommendedName>
        <fullName evidence="9 11">7-cyano-7-deazaguanine synthase</fullName>
        <ecNumber evidence="9 11">6.3.4.20</ecNumber>
    </recommendedName>
    <alternativeName>
        <fullName evidence="11">7-cyano-7-carbaguanine synthase</fullName>
    </alternativeName>
    <alternativeName>
        <fullName evidence="11">PreQ(0) synthase</fullName>
    </alternativeName>
    <alternativeName>
        <fullName evidence="11">Queuosine biosynthesis protein QueC</fullName>
    </alternativeName>
</protein>
<feature type="binding site" evidence="11">
    <location>
        <position position="185"/>
    </location>
    <ligand>
        <name>Zn(2+)</name>
        <dbReference type="ChEBI" id="CHEBI:29105"/>
    </ligand>
</feature>
<keyword evidence="3 11" id="KW-0479">Metal-binding</keyword>
<proteinExistence type="inferred from homology"/>
<comment type="caution">
    <text evidence="12">The sequence shown here is derived from an EMBL/GenBank/DDBJ whole genome shotgun (WGS) entry which is preliminary data.</text>
</comment>
<dbReference type="InterPro" id="IPR014729">
    <property type="entry name" value="Rossmann-like_a/b/a_fold"/>
</dbReference>
<dbReference type="UniPathway" id="UPA00391"/>
<dbReference type="Proteomes" id="UP000027725">
    <property type="component" value="Unassembled WGS sequence"/>
</dbReference>
<dbReference type="CDD" id="cd01995">
    <property type="entry name" value="QueC-like"/>
    <property type="match status" value="1"/>
</dbReference>
<dbReference type="EMBL" id="JHEH01000004">
    <property type="protein sequence ID" value="KEP70731.1"/>
    <property type="molecule type" value="Genomic_DNA"/>
</dbReference>
<dbReference type="PIRSF" id="PIRSF006293">
    <property type="entry name" value="ExsB"/>
    <property type="match status" value="1"/>
</dbReference>
<dbReference type="eggNOG" id="COG0603">
    <property type="taxonomic scope" value="Bacteria"/>
</dbReference>
<dbReference type="GO" id="GO:0008270">
    <property type="term" value="F:zinc ion binding"/>
    <property type="evidence" value="ECO:0007669"/>
    <property type="project" value="UniProtKB-UniRule"/>
</dbReference>
<keyword evidence="7 11" id="KW-0067">ATP-binding</keyword>
<comment type="function">
    <text evidence="11">Catalyzes the ATP-dependent conversion of 7-carboxy-7-deazaguanine (CDG) to 7-cyano-7-deazaguanine (preQ(0)).</text>
</comment>
<evidence type="ECO:0000256" key="4">
    <source>
        <dbReference type="ARBA" id="ARBA00022741"/>
    </source>
</evidence>
<keyword evidence="4 11" id="KW-0547">Nucleotide-binding</keyword>
<comment type="catalytic activity">
    <reaction evidence="10 11">
        <text>7-carboxy-7-carbaguanine + NH4(+) + 2 ATP = 7-cyano-7-carbaguanine + 2 AMP + 2 diphosphate + 2 H(+)</text>
        <dbReference type="Rhea" id="RHEA:27982"/>
        <dbReference type="ChEBI" id="CHEBI:15378"/>
        <dbReference type="ChEBI" id="CHEBI:28938"/>
        <dbReference type="ChEBI" id="CHEBI:30616"/>
        <dbReference type="ChEBI" id="CHEBI:33019"/>
        <dbReference type="ChEBI" id="CHEBI:45075"/>
        <dbReference type="ChEBI" id="CHEBI:61036"/>
        <dbReference type="ChEBI" id="CHEBI:456215"/>
        <dbReference type="EC" id="6.3.4.20"/>
    </reaction>
</comment>
<dbReference type="Gene3D" id="3.40.50.620">
    <property type="entry name" value="HUPs"/>
    <property type="match status" value="1"/>
</dbReference>
<dbReference type="NCBIfam" id="TIGR00364">
    <property type="entry name" value="7-cyano-7-deazaguanine synthase QueC"/>
    <property type="match status" value="1"/>
</dbReference>